<feature type="region of interest" description="Disordered" evidence="1">
    <location>
        <begin position="672"/>
        <end position="698"/>
    </location>
</feature>
<dbReference type="OrthoDB" id="446173at2759"/>
<sequence>MPVRWFNSSRKMSLPRLVYKLALLTLTISASESSVVIPFGHRPTPASADPTDTDDLLDFYITGPERYTALSADMDIYFSVPPTNSEALLARVVDRSGKASSTAIPPFTPSGRVIIPCGMVHRAGNYTFELILRSNETVMARSRRDTVVEWPSVKIHVPYLIETHSSDASVYFELPEMKCPPFHKEDYSFRVDLEYVGDGANSSWQQVINLESQKASSWRDLTEHEITFSCRNFDRPGYYQVSLHCDDCETLLSEVARSLSIQAKWSGQYSISVAQKFIGQCLDGINVAYHYPPCSGSQDRLRIYGLSEATGTETYIMEKRLYKERHAINLGCHHFDGPFSKFCFHYVSTAHNGAVHSVEVHCRPVKDDSSQYGEWDEWTPWTFCSGGCGRGSQMRHRSCSKKKCRGERIESRECDLPDKCPSSSTTLPPDVDLGQVARYCACGCVLGVFKNTTVYFKADECARNGSHALWILRPVFHNASSIIVRLSSARLGEPDSNYLVVRDGVNAGGDMLVTLTGGDESSRLPLELRSPSGPLRIEFVYGTAAPGKDVDVLMSFYEELIPRGVTALAQIGLLHRIRQLPQLHLVALIVVGSLLIVSGTLCLVHRVALAKVITKQRRPSVFSIPPGNVEGQSPTDLLLSGDSLETVLSPSPPPTPTPTAASVEIHRVPSRATVTPVASQPQNGLQPPSSTGESPLKKKASVLASLESLADLTGLARRKLRKRNTKLQRHSVMCTSSEFGSTSGTDGFEFDAYDYGCEDIPNSFFNSTAVVLPPFLSERDLCMFKLPPSTVEHIEVQDLTDSAETLAPLENKAPVTVLQ</sequence>
<dbReference type="Proteomes" id="UP000594260">
    <property type="component" value="Unplaced"/>
</dbReference>
<feature type="chain" id="PRO_5029765588" description="THSD1 third Ig-like domain-containing protein" evidence="3">
    <location>
        <begin position="34"/>
        <end position="819"/>
    </location>
</feature>
<dbReference type="SUPFAM" id="SSF82895">
    <property type="entry name" value="TSP-1 type 1 repeat"/>
    <property type="match status" value="1"/>
</dbReference>
<name>A0A7M7KVB2_VARDE</name>
<feature type="signal peptide" evidence="3">
    <location>
        <begin position="1"/>
        <end position="33"/>
    </location>
</feature>
<evidence type="ECO:0000259" key="4">
    <source>
        <dbReference type="Pfam" id="PF24311"/>
    </source>
</evidence>
<dbReference type="OMA" id="CRPWSLE"/>
<dbReference type="InParanoid" id="A0A7M7KVB2"/>
<protein>
    <recommendedName>
        <fullName evidence="4">THSD1 third Ig-like domain-containing protein</fullName>
    </recommendedName>
</protein>
<feature type="compositionally biased region" description="Polar residues" evidence="1">
    <location>
        <begin position="672"/>
        <end position="693"/>
    </location>
</feature>
<keyword evidence="2" id="KW-0812">Transmembrane</keyword>
<dbReference type="RefSeq" id="XP_022666370.1">
    <property type="nucleotide sequence ID" value="XM_022810635.1"/>
</dbReference>
<evidence type="ECO:0000256" key="3">
    <source>
        <dbReference type="SAM" id="SignalP"/>
    </source>
</evidence>
<keyword evidence="2" id="KW-1133">Transmembrane helix</keyword>
<dbReference type="KEGG" id="vde:111252536"/>
<dbReference type="SMART" id="SM00209">
    <property type="entry name" value="TSP1"/>
    <property type="match status" value="1"/>
</dbReference>
<keyword evidence="6" id="KW-1185">Reference proteome</keyword>
<evidence type="ECO:0000313" key="5">
    <source>
        <dbReference type="EnsemblMetazoa" id="XP_022666370"/>
    </source>
</evidence>
<dbReference type="PANTHER" id="PTHR16311:SF3">
    <property type="entry name" value="THROMBOSPONDIN TYPE-1 DOMAIN-CONTAINING PROTEIN 1"/>
    <property type="match status" value="1"/>
</dbReference>
<dbReference type="InterPro" id="IPR000884">
    <property type="entry name" value="TSP1_rpt"/>
</dbReference>
<proteinExistence type="predicted"/>
<reference evidence="5" key="1">
    <citation type="submission" date="2021-01" db="UniProtKB">
        <authorList>
            <consortium name="EnsemblMetazoa"/>
        </authorList>
    </citation>
    <scope>IDENTIFICATION</scope>
</reference>
<dbReference type="GeneID" id="111252536"/>
<accession>A0A7M7KVB2</accession>
<dbReference type="AlphaFoldDB" id="A0A7M7KVB2"/>
<evidence type="ECO:0000313" key="6">
    <source>
        <dbReference type="Proteomes" id="UP000594260"/>
    </source>
</evidence>
<dbReference type="InterPro" id="IPR036383">
    <property type="entry name" value="TSP1_rpt_sf"/>
</dbReference>
<dbReference type="Pfam" id="PF24311">
    <property type="entry name" value="THSD1_D3"/>
    <property type="match status" value="1"/>
</dbReference>
<dbReference type="Gene3D" id="2.20.100.10">
    <property type="entry name" value="Thrombospondin type-1 (TSP1) repeat"/>
    <property type="match status" value="1"/>
</dbReference>
<keyword evidence="3" id="KW-0732">Signal</keyword>
<feature type="transmembrane region" description="Helical" evidence="2">
    <location>
        <begin position="585"/>
        <end position="609"/>
    </location>
</feature>
<evidence type="ECO:0000256" key="2">
    <source>
        <dbReference type="SAM" id="Phobius"/>
    </source>
</evidence>
<feature type="domain" description="THSD1 third Ig-like" evidence="4">
    <location>
        <begin position="269"/>
        <end position="365"/>
    </location>
</feature>
<evidence type="ECO:0000256" key="1">
    <source>
        <dbReference type="SAM" id="MobiDB-lite"/>
    </source>
</evidence>
<dbReference type="Pfam" id="PF00090">
    <property type="entry name" value="TSP_1"/>
    <property type="match status" value="1"/>
</dbReference>
<dbReference type="EnsemblMetazoa" id="XM_022810635">
    <property type="protein sequence ID" value="XP_022666370"/>
    <property type="gene ID" value="LOC111252536"/>
</dbReference>
<organism evidence="5 6">
    <name type="scientific">Varroa destructor</name>
    <name type="common">Honeybee mite</name>
    <dbReference type="NCBI Taxonomy" id="109461"/>
    <lineage>
        <taxon>Eukaryota</taxon>
        <taxon>Metazoa</taxon>
        <taxon>Ecdysozoa</taxon>
        <taxon>Arthropoda</taxon>
        <taxon>Chelicerata</taxon>
        <taxon>Arachnida</taxon>
        <taxon>Acari</taxon>
        <taxon>Parasitiformes</taxon>
        <taxon>Mesostigmata</taxon>
        <taxon>Gamasina</taxon>
        <taxon>Dermanyssoidea</taxon>
        <taxon>Varroidae</taxon>
        <taxon>Varroa</taxon>
    </lineage>
</organism>
<dbReference type="PANTHER" id="PTHR16311">
    <property type="entry name" value="THROMBOSPONDIN TYPE I DOMAIN-CONTAINING 1"/>
    <property type="match status" value="1"/>
</dbReference>
<dbReference type="InterPro" id="IPR038877">
    <property type="entry name" value="THSD1"/>
</dbReference>
<keyword evidence="2" id="KW-0472">Membrane</keyword>
<dbReference type="CTD" id="40225"/>
<dbReference type="InterPro" id="IPR056219">
    <property type="entry name" value="THSD1_D3"/>
</dbReference>
<dbReference type="GO" id="GO:0071944">
    <property type="term" value="C:cell periphery"/>
    <property type="evidence" value="ECO:0007669"/>
    <property type="project" value="TreeGrafter"/>
</dbReference>
<dbReference type="PROSITE" id="PS50092">
    <property type="entry name" value="TSP1"/>
    <property type="match status" value="1"/>
</dbReference>